<keyword evidence="8" id="KW-1185">Reference proteome</keyword>
<name>A0A8B8EW46_CRAVI</name>
<keyword evidence="5 6" id="KW-0472">Membrane</keyword>
<evidence type="ECO:0000256" key="4">
    <source>
        <dbReference type="ARBA" id="ARBA00022989"/>
    </source>
</evidence>
<evidence type="ECO:0000256" key="5">
    <source>
        <dbReference type="ARBA" id="ARBA00023136"/>
    </source>
</evidence>
<feature type="transmembrane region" description="Helical" evidence="6">
    <location>
        <begin position="230"/>
        <end position="252"/>
    </location>
</feature>
<organism evidence="8 9">
    <name type="scientific">Crassostrea virginica</name>
    <name type="common">Eastern oyster</name>
    <dbReference type="NCBI Taxonomy" id="6565"/>
    <lineage>
        <taxon>Eukaryota</taxon>
        <taxon>Metazoa</taxon>
        <taxon>Spiralia</taxon>
        <taxon>Lophotrochozoa</taxon>
        <taxon>Mollusca</taxon>
        <taxon>Bivalvia</taxon>
        <taxon>Autobranchia</taxon>
        <taxon>Pteriomorphia</taxon>
        <taxon>Ostreida</taxon>
        <taxon>Ostreoidea</taxon>
        <taxon>Ostreidae</taxon>
        <taxon>Crassostrea</taxon>
    </lineage>
</organism>
<feature type="region of interest" description="Disordered" evidence="7">
    <location>
        <begin position="1"/>
        <end position="152"/>
    </location>
</feature>
<dbReference type="RefSeq" id="XP_022344201.1">
    <property type="nucleotide sequence ID" value="XM_022488493.1"/>
</dbReference>
<dbReference type="GeneID" id="111137171"/>
<protein>
    <recommendedName>
        <fullName evidence="6">XK-related protein</fullName>
    </recommendedName>
</protein>
<feature type="transmembrane region" description="Helical" evidence="6">
    <location>
        <begin position="196"/>
        <end position="218"/>
    </location>
</feature>
<dbReference type="GO" id="GO:0005886">
    <property type="term" value="C:plasma membrane"/>
    <property type="evidence" value="ECO:0007669"/>
    <property type="project" value="UniProtKB-ARBA"/>
</dbReference>
<evidence type="ECO:0000256" key="6">
    <source>
        <dbReference type="RuleBase" id="RU910716"/>
    </source>
</evidence>
<evidence type="ECO:0000256" key="7">
    <source>
        <dbReference type="SAM" id="MobiDB-lite"/>
    </source>
</evidence>
<sequence length="253" mass="27852">MMKKKSTEKRNSSDGKDEVDNMVGFRGNLQEKGSLITSNSHLDVVDGGATQTNEENERDQPKNGFKNTMGNRDEDELDNTVGSRGNLQEKKSLSNENETSNSDQDVVDGGVTLTKEENERDQPKNGFKNTMGNRDEDAKSIDGNGEQHTDDSQPYPFRWLNAVGAVMSTVFFLVDVVTDILLAVEYNDHGRILECALTSSVVIASFLVAGILSTIWFVQDSKGPKNSVKNVLFLVLAFPFSTLIRGVFSAFAN</sequence>
<proteinExistence type="inferred from homology"/>
<dbReference type="AlphaFoldDB" id="A0A8B8EW46"/>
<feature type="compositionally biased region" description="Basic and acidic residues" evidence="7">
    <location>
        <begin position="133"/>
        <end position="151"/>
    </location>
</feature>
<accession>A0A8B8EW46</accession>
<feature type="compositionally biased region" description="Basic and acidic residues" evidence="7">
    <location>
        <begin position="8"/>
        <end position="19"/>
    </location>
</feature>
<evidence type="ECO:0000313" key="8">
    <source>
        <dbReference type="Proteomes" id="UP000694844"/>
    </source>
</evidence>
<comment type="similarity">
    <text evidence="2 6">Belongs to the XK family.</text>
</comment>
<feature type="compositionally biased region" description="Polar residues" evidence="7">
    <location>
        <begin position="94"/>
        <end position="104"/>
    </location>
</feature>
<reference evidence="9" key="1">
    <citation type="submission" date="2025-08" db="UniProtKB">
        <authorList>
            <consortium name="RefSeq"/>
        </authorList>
    </citation>
    <scope>IDENTIFICATION</scope>
    <source>
        <tissue evidence="9">Whole sample</tissue>
    </source>
</reference>
<dbReference type="InterPro" id="IPR018629">
    <property type="entry name" value="XK-rel"/>
</dbReference>
<comment type="subcellular location">
    <subcellularLocation>
        <location evidence="1 6">Membrane</location>
        <topology evidence="1 6">Multi-pass membrane protein</topology>
    </subcellularLocation>
</comment>
<feature type="compositionally biased region" description="Basic and acidic residues" evidence="7">
    <location>
        <begin position="114"/>
        <end position="123"/>
    </location>
</feature>
<evidence type="ECO:0000256" key="3">
    <source>
        <dbReference type="ARBA" id="ARBA00022692"/>
    </source>
</evidence>
<dbReference type="Proteomes" id="UP000694844">
    <property type="component" value="Chromosome 5"/>
</dbReference>
<evidence type="ECO:0000256" key="2">
    <source>
        <dbReference type="ARBA" id="ARBA00008789"/>
    </source>
</evidence>
<feature type="transmembrane region" description="Helical" evidence="6">
    <location>
        <begin position="159"/>
        <end position="184"/>
    </location>
</feature>
<dbReference type="OrthoDB" id="6136301at2759"/>
<evidence type="ECO:0000313" key="9">
    <source>
        <dbReference type="RefSeq" id="XP_022344201.1"/>
    </source>
</evidence>
<evidence type="ECO:0000256" key="1">
    <source>
        <dbReference type="ARBA" id="ARBA00004141"/>
    </source>
</evidence>
<keyword evidence="3 6" id="KW-0812">Transmembrane</keyword>
<dbReference type="Pfam" id="PF09815">
    <property type="entry name" value="XK-related"/>
    <property type="match status" value="1"/>
</dbReference>
<keyword evidence="4 6" id="KW-1133">Transmembrane helix</keyword>
<gene>
    <name evidence="9" type="primary">LOC111137171</name>
</gene>